<evidence type="ECO:0000313" key="3">
    <source>
        <dbReference type="Proteomes" id="UP000675881"/>
    </source>
</evidence>
<dbReference type="Pfam" id="PF00378">
    <property type="entry name" value="ECH_1"/>
    <property type="match status" value="1"/>
</dbReference>
<keyword evidence="1 2" id="KW-0560">Oxidoreductase</keyword>
<dbReference type="InterPro" id="IPR029045">
    <property type="entry name" value="ClpP/crotonase-like_dom_sf"/>
</dbReference>
<accession>A0A7R8CC81</accession>
<dbReference type="Pfam" id="PF00106">
    <property type="entry name" value="adh_short"/>
    <property type="match status" value="1"/>
</dbReference>
<dbReference type="Proteomes" id="UP000675881">
    <property type="component" value="Chromosome 1"/>
</dbReference>
<keyword evidence="3" id="KW-1185">Reference proteome</keyword>
<dbReference type="AlphaFoldDB" id="A0A7R8CC81"/>
<evidence type="ECO:0000313" key="2">
    <source>
        <dbReference type="EMBL" id="CAF2768252.1"/>
    </source>
</evidence>
<sequence length="585" mass="66569">MLKNIAKGIGNPIRTFSASTTPNIQAIKSQFKGYDKYGSTRLEIHGELAKIIFDHPEKKNAMTSNMMVELHDALLQLENIVSQTPNTLRSLLVTSKGDFFCAGGDKRFVQHIFSPENGMMMASFMNETQIESMNYLLYPPHLFKEVLLEALFNQKWVYYLDGVQVINLYVKLGLVMLPDFFYLGEILNAEKALQIDLASDLVESEEEAQIKKLVHCSNLENAMDVEKELFGSVWSGPAHLAAVEKKTLNIENSIRYNVHEQMGKKVNLWRKFKKVIETGGDPRNMVYLVTGANSGIGRSLAWELAAMQHKVFLLCRDMKKCEKTREMIVLDTKNKYVYCRPCDLSSQKSIRDFVDEFKKNKFEGIDGLCNNGGVMDIKDRNTTSEGIEQQFGVNHVGHFLLTRLLEDMIKAKKGRIVYLLNLDYRLGVVDFSDINFTHRKYNPSTAYKQSQLANAMFIQHYSKLNSPDVLTINGAYPGVCNTNIKRHMSVERSFFGSYVSGPFLNLFGRQSIEGAQTPLKLLIDPSLEGVTGKLFSNLEEINVNDKATQNDLNTRLYLMDEYWTDLITHEDLVKSNVRVQSKTNE</sequence>
<reference evidence="2" key="1">
    <citation type="submission" date="2021-02" db="EMBL/GenBank/DDBJ databases">
        <authorList>
            <person name="Bekaert M."/>
        </authorList>
    </citation>
    <scope>NUCLEOTIDE SEQUENCE</scope>
    <source>
        <strain evidence="2">IoA-00</strain>
    </source>
</reference>
<organism evidence="2 3">
    <name type="scientific">Lepeophtheirus salmonis</name>
    <name type="common">Salmon louse</name>
    <name type="synonym">Caligus salmonis</name>
    <dbReference type="NCBI Taxonomy" id="72036"/>
    <lineage>
        <taxon>Eukaryota</taxon>
        <taxon>Metazoa</taxon>
        <taxon>Ecdysozoa</taxon>
        <taxon>Arthropoda</taxon>
        <taxon>Crustacea</taxon>
        <taxon>Multicrustacea</taxon>
        <taxon>Hexanauplia</taxon>
        <taxon>Copepoda</taxon>
        <taxon>Siphonostomatoida</taxon>
        <taxon>Caligidae</taxon>
        <taxon>Lepeophtheirus</taxon>
    </lineage>
</organism>
<dbReference type="PRINTS" id="PR00081">
    <property type="entry name" value="GDHRDH"/>
</dbReference>
<dbReference type="InterPro" id="IPR002347">
    <property type="entry name" value="SDR_fam"/>
</dbReference>
<dbReference type="GO" id="GO:0052650">
    <property type="term" value="F:all-trans-retinol dehydrogenase (NADP+) activity"/>
    <property type="evidence" value="ECO:0007669"/>
    <property type="project" value="UniProtKB-EC"/>
</dbReference>
<dbReference type="OrthoDB" id="6374329at2759"/>
<name>A0A7R8CC81_LEPSM</name>
<evidence type="ECO:0000256" key="1">
    <source>
        <dbReference type="ARBA" id="ARBA00023002"/>
    </source>
</evidence>
<dbReference type="SUPFAM" id="SSF51735">
    <property type="entry name" value="NAD(P)-binding Rossmann-fold domains"/>
    <property type="match status" value="1"/>
</dbReference>
<dbReference type="EMBL" id="HG994580">
    <property type="protein sequence ID" value="CAF2768252.1"/>
    <property type="molecule type" value="Genomic_DNA"/>
</dbReference>
<dbReference type="Gene3D" id="3.40.50.720">
    <property type="entry name" value="NAD(P)-binding Rossmann-like Domain"/>
    <property type="match status" value="1"/>
</dbReference>
<gene>
    <name evidence="2" type="ORF">LSAA_577</name>
</gene>
<dbReference type="InterPro" id="IPR001753">
    <property type="entry name" value="Enoyl-CoA_hydra/iso"/>
</dbReference>
<dbReference type="SUPFAM" id="SSF52096">
    <property type="entry name" value="ClpP/crotonase"/>
    <property type="match status" value="1"/>
</dbReference>
<protein>
    <submittedName>
        <fullName evidence="2">RDH13</fullName>
        <ecNumber evidence="2">1.1.1.300</ecNumber>
    </submittedName>
</protein>
<proteinExistence type="predicted"/>
<dbReference type="EC" id="1.1.1.300" evidence="2"/>
<dbReference type="PANTHER" id="PTHR43157:SF31">
    <property type="entry name" value="PHOSPHATIDYLINOSITOL-GLYCAN BIOSYNTHESIS CLASS F PROTEIN"/>
    <property type="match status" value="1"/>
</dbReference>
<dbReference type="Gene3D" id="3.90.226.10">
    <property type="entry name" value="2-enoyl-CoA Hydratase, Chain A, domain 1"/>
    <property type="match status" value="1"/>
</dbReference>
<dbReference type="PANTHER" id="PTHR43157">
    <property type="entry name" value="PHOSPHATIDYLINOSITOL-GLYCAN BIOSYNTHESIS CLASS F PROTEIN-RELATED"/>
    <property type="match status" value="1"/>
</dbReference>
<dbReference type="InterPro" id="IPR036291">
    <property type="entry name" value="NAD(P)-bd_dom_sf"/>
</dbReference>
<dbReference type="CDD" id="cd06558">
    <property type="entry name" value="crotonase-like"/>
    <property type="match status" value="1"/>
</dbReference>